<evidence type="ECO:0008006" key="3">
    <source>
        <dbReference type="Google" id="ProtNLM"/>
    </source>
</evidence>
<organism evidence="1 2">
    <name type="scientific">Pseudoalteromonas nigrifaciens</name>
    <dbReference type="NCBI Taxonomy" id="28109"/>
    <lineage>
        <taxon>Bacteria</taxon>
        <taxon>Pseudomonadati</taxon>
        <taxon>Pseudomonadota</taxon>
        <taxon>Gammaproteobacteria</taxon>
        <taxon>Alteromonadales</taxon>
        <taxon>Pseudoalteromonadaceae</taxon>
        <taxon>Pseudoalteromonas</taxon>
    </lineage>
</organism>
<dbReference type="Proteomes" id="UP000198329">
    <property type="component" value="Chromosome I"/>
</dbReference>
<keyword evidence="2" id="KW-1185">Reference proteome</keyword>
<dbReference type="RefSeq" id="WP_089368205.1">
    <property type="nucleotide sequence ID" value="NZ_BJXZ01000052.1"/>
</dbReference>
<proteinExistence type="predicted"/>
<sequence>MVNRILILIAILFIYGCSSTHIIKSETPISADKCNVKIYSSLQSAQKHGEIEELCIVTGTSSGSFSHTVGTAINKHSNKVCDCGANKAFIQAQDAGTLGTASVTLVGFKHINKKTVVKDKKIYELAKKCQLKGGVWINDICQIELD</sequence>
<protein>
    <recommendedName>
        <fullName evidence="3">Lipoprotein</fullName>
    </recommendedName>
</protein>
<reference evidence="1 2" key="1">
    <citation type="submission" date="2015-03" db="EMBL/GenBank/DDBJ databases">
        <authorList>
            <person name="Xie B.-B."/>
            <person name="Rong J.-C."/>
            <person name="Qin Q.-L."/>
            <person name="Zhang Y.-Z."/>
        </authorList>
    </citation>
    <scope>NUCLEOTIDE SEQUENCE [LARGE SCALE GENOMIC DNA]</scope>
    <source>
        <strain evidence="1 2">KMM 661</strain>
    </source>
</reference>
<evidence type="ECO:0000313" key="1">
    <source>
        <dbReference type="EMBL" id="ASM53903.1"/>
    </source>
</evidence>
<name>A0AAC9UHU2_9GAMM</name>
<dbReference type="AlphaFoldDB" id="A0AAC9UHU2"/>
<dbReference type="PROSITE" id="PS51257">
    <property type="entry name" value="PROKAR_LIPOPROTEIN"/>
    <property type="match status" value="1"/>
</dbReference>
<dbReference type="KEGG" id="png:PNIG_a1805"/>
<accession>A0AAC9UHU2</accession>
<dbReference type="GeneID" id="300941560"/>
<evidence type="ECO:0000313" key="2">
    <source>
        <dbReference type="Proteomes" id="UP000198329"/>
    </source>
</evidence>
<gene>
    <name evidence="1" type="ORF">PNIG_a1805</name>
</gene>
<dbReference type="EMBL" id="CP011036">
    <property type="protein sequence ID" value="ASM53903.1"/>
    <property type="molecule type" value="Genomic_DNA"/>
</dbReference>